<keyword evidence="1" id="KW-0812">Transmembrane</keyword>
<evidence type="ECO:0000313" key="2">
    <source>
        <dbReference type="EMBL" id="TBU05030.1"/>
    </source>
</evidence>
<keyword evidence="1" id="KW-0472">Membrane</keyword>
<evidence type="ECO:0000313" key="3">
    <source>
        <dbReference type="Proteomes" id="UP000292362"/>
    </source>
</evidence>
<evidence type="ECO:0000256" key="1">
    <source>
        <dbReference type="SAM" id="Phobius"/>
    </source>
</evidence>
<dbReference type="EMBL" id="PITJ01000057">
    <property type="protein sequence ID" value="TBU05030.1"/>
    <property type="molecule type" value="Genomic_DNA"/>
</dbReference>
<sequence>MYWQNLSLLFAVDSSRENVRKIYILLFLLATRYKYFCIYILITSFFIPLNCVRITIDFTDRSCTEKIGFSSDHSCFPMNSKSESGIYHAASEEIEVYERNQFCINKTPTYVRKNEASEDNYTCNKRFKVSENVETISNIKITSMYYDLSNNLFQKSDTHQEKPVISTSSEGNRWCEDNIENSVNKNSFLFQNPSPILIFEYSSSYMIRSKYFDGLKFSEFTEIHLNIKDITKSNIDIIMCKECLNILCYGLNYCILGLNNENFLDFIWFFHDLSCYSESDALDIFYKNLLPFLFSYIADKSSLNVFNMQDSDFLKFRNIFWPFLIAYYDTIDIYFDLNTKELMFIEKKGIRKFNLFGLDSTEEIVIRTTPKALSLMHIHHIHNRQYFLWRLISSFRIYGIRISENDKYYSEYKDSEISWDSSIYSLEVYGMQSSFCSVFTIVEQKGNEIKLIEFEKFHLTDTDVSFLYSNENLESLIVVRCNMEKLANFLRTTVKSFFKLRILQIIGFNLKNWFFDTLYAMNIEILDLSCCRCIESSNKCTNRKMGRLKEFRMNYSDLNHDIIESIMECGSLDVLYIQKINFSKFKGFKNSVNWQKSYRILDISGCILINSLLEFFSTDIKCEILILEYFCNLFDLIKILDQKSLHSSTKNLSLSKNSISYKVFKVLDKFENLEFLNISNLDKESIYFKISDVDFPTLSLDIDSDRMLDEKKTKTILELPPSYRKERNPSNFDFKTGFLECLCATGLSTSLRGINLSKNELDSANILRIEWLVNLNYLIVSFNDKIFSGFLKEYGALKFSNLETLILVSTNINNDIYHFVMTLPLLRNFETRECKFVEDILVSNLNLYPMVLEKIVFTNTIYSSYFKSVLEEMHAKRINVIVN</sequence>
<dbReference type="InterPro" id="IPR032675">
    <property type="entry name" value="LRR_dom_sf"/>
</dbReference>
<dbReference type="SUPFAM" id="SSF52058">
    <property type="entry name" value="L domain-like"/>
    <property type="match status" value="1"/>
</dbReference>
<dbReference type="Proteomes" id="UP000292362">
    <property type="component" value="Unassembled WGS sequence"/>
</dbReference>
<dbReference type="AlphaFoldDB" id="A0A4Q9LE01"/>
<dbReference type="VEuPathDB" id="MicrosporidiaDB:CWI37_0057p0010"/>
<reference evidence="2 3" key="1">
    <citation type="submission" date="2017-12" db="EMBL/GenBank/DDBJ databases">
        <authorList>
            <person name="Pombert J.-F."/>
            <person name="Haag K.L."/>
            <person name="Ebert D."/>
        </authorList>
    </citation>
    <scope>NUCLEOTIDE SEQUENCE [LARGE SCALE GENOMIC DNA]</scope>
    <source>
        <strain evidence="2">FI-OER-3-3</strain>
    </source>
</reference>
<dbReference type="Gene3D" id="3.80.10.10">
    <property type="entry name" value="Ribonuclease Inhibitor"/>
    <property type="match status" value="1"/>
</dbReference>
<accession>A0A4Q9LE01</accession>
<feature type="transmembrane region" description="Helical" evidence="1">
    <location>
        <begin position="22"/>
        <end position="47"/>
    </location>
</feature>
<gene>
    <name evidence="2" type="ORF">CWI37_0057p0010</name>
</gene>
<organism evidence="2 3">
    <name type="scientific">Hamiltosporidium tvaerminnensis</name>
    <dbReference type="NCBI Taxonomy" id="1176355"/>
    <lineage>
        <taxon>Eukaryota</taxon>
        <taxon>Fungi</taxon>
        <taxon>Fungi incertae sedis</taxon>
        <taxon>Microsporidia</taxon>
        <taxon>Dubosqiidae</taxon>
        <taxon>Hamiltosporidium</taxon>
    </lineage>
</organism>
<proteinExistence type="predicted"/>
<comment type="caution">
    <text evidence="2">The sequence shown here is derived from an EMBL/GenBank/DDBJ whole genome shotgun (WGS) entry which is preliminary data.</text>
</comment>
<name>A0A4Q9LE01_9MICR</name>
<protein>
    <submittedName>
        <fullName evidence="2">Uncharacterized protein</fullName>
    </submittedName>
</protein>
<keyword evidence="1" id="KW-1133">Transmembrane helix</keyword>